<dbReference type="GO" id="GO:0050380">
    <property type="term" value="F:undecaprenyl-diphosphatase activity"/>
    <property type="evidence" value="ECO:0007669"/>
    <property type="project" value="UniProtKB-EC"/>
</dbReference>
<keyword evidence="4" id="KW-0812">Transmembrane</keyword>
<evidence type="ECO:0000313" key="6">
    <source>
        <dbReference type="EMBL" id="OOV80867.1"/>
    </source>
</evidence>
<evidence type="ECO:0000259" key="5">
    <source>
        <dbReference type="SMART" id="SM00014"/>
    </source>
</evidence>
<feature type="transmembrane region" description="Helical" evidence="4">
    <location>
        <begin position="126"/>
        <end position="145"/>
    </location>
</feature>
<keyword evidence="4" id="KW-1133">Transmembrane helix</keyword>
<feature type="domain" description="Phosphatidic acid phosphatase type 2/haloperoxidase" evidence="5">
    <location>
        <begin position="57"/>
        <end position="166"/>
    </location>
</feature>
<accession>A0A1T1GTU6</accession>
<dbReference type="InterPro" id="IPR000326">
    <property type="entry name" value="PAP2/HPO"/>
</dbReference>
<feature type="transmembrane region" description="Helical" evidence="4">
    <location>
        <begin position="20"/>
        <end position="46"/>
    </location>
</feature>
<keyword evidence="4" id="KW-0472">Membrane</keyword>
<reference evidence="6 7" key="1">
    <citation type="submission" date="2017-02" db="EMBL/GenBank/DDBJ databases">
        <title>Acinetobacter sp. ANC 4945, whole genome shotgun sequencing project.</title>
        <authorList>
            <person name="Radolfova-Krizova L."/>
            <person name="Al Atrouni A."/>
            <person name="Nemec A."/>
        </authorList>
    </citation>
    <scope>NUCLEOTIDE SEQUENCE [LARGE SCALE GENOMIC DNA]</scope>
    <source>
        <strain evidence="6 7">ANC 4945</strain>
    </source>
</reference>
<organism evidence="6 7">
    <name type="scientific">Acinetobacter amyesii</name>
    <dbReference type="NCBI Taxonomy" id="2942470"/>
    <lineage>
        <taxon>Bacteria</taxon>
        <taxon>Pseudomonadati</taxon>
        <taxon>Pseudomonadota</taxon>
        <taxon>Gammaproteobacteria</taxon>
        <taxon>Moraxellales</taxon>
        <taxon>Moraxellaceae</taxon>
        <taxon>Acinetobacter</taxon>
    </lineage>
</organism>
<comment type="catalytic activity">
    <reaction evidence="3">
        <text>di-trans,octa-cis-undecaprenyl diphosphate + H2O = di-trans,octa-cis-undecaprenyl phosphate + phosphate + H(+)</text>
        <dbReference type="Rhea" id="RHEA:28094"/>
        <dbReference type="ChEBI" id="CHEBI:15377"/>
        <dbReference type="ChEBI" id="CHEBI:15378"/>
        <dbReference type="ChEBI" id="CHEBI:43474"/>
        <dbReference type="ChEBI" id="CHEBI:58405"/>
        <dbReference type="ChEBI" id="CHEBI:60392"/>
        <dbReference type="EC" id="3.6.1.27"/>
    </reaction>
</comment>
<keyword evidence="7" id="KW-1185">Reference proteome</keyword>
<proteinExistence type="predicted"/>
<feature type="transmembrane region" description="Helical" evidence="4">
    <location>
        <begin position="151"/>
        <end position="169"/>
    </location>
</feature>
<dbReference type="EMBL" id="MVKX01000008">
    <property type="protein sequence ID" value="OOV80867.1"/>
    <property type="molecule type" value="Genomic_DNA"/>
</dbReference>
<dbReference type="EC" id="3.6.1.27" evidence="1"/>
<dbReference type="SMART" id="SM00014">
    <property type="entry name" value="acidPPc"/>
    <property type="match status" value="1"/>
</dbReference>
<dbReference type="Proteomes" id="UP000191160">
    <property type="component" value="Unassembled WGS sequence"/>
</dbReference>
<evidence type="ECO:0000313" key="7">
    <source>
        <dbReference type="Proteomes" id="UP000191160"/>
    </source>
</evidence>
<comment type="caution">
    <text evidence="6">The sequence shown here is derived from an EMBL/GenBank/DDBJ whole genome shotgun (WGS) entry which is preliminary data.</text>
</comment>
<dbReference type="GO" id="GO:0005886">
    <property type="term" value="C:plasma membrane"/>
    <property type="evidence" value="ECO:0007669"/>
    <property type="project" value="InterPro"/>
</dbReference>
<dbReference type="CDD" id="cd03385">
    <property type="entry name" value="PAP2_BcrC_like"/>
    <property type="match status" value="1"/>
</dbReference>
<name>A0A1T1GTU6_9GAMM</name>
<evidence type="ECO:0000256" key="2">
    <source>
        <dbReference type="ARBA" id="ARBA00032707"/>
    </source>
</evidence>
<dbReference type="PANTHER" id="PTHR14969:SF13">
    <property type="entry name" value="AT30094P"/>
    <property type="match status" value="1"/>
</dbReference>
<dbReference type="AlphaFoldDB" id="A0A1T1GTU6"/>
<dbReference type="SUPFAM" id="SSF48317">
    <property type="entry name" value="Acid phosphatase/Vanadium-dependent haloperoxidase"/>
    <property type="match status" value="1"/>
</dbReference>
<evidence type="ECO:0000256" key="3">
    <source>
        <dbReference type="ARBA" id="ARBA00047594"/>
    </source>
</evidence>
<dbReference type="InterPro" id="IPR036938">
    <property type="entry name" value="PAP2/HPO_sf"/>
</dbReference>
<feature type="transmembrane region" description="Helical" evidence="4">
    <location>
        <begin position="101"/>
        <end position="119"/>
    </location>
</feature>
<evidence type="ECO:0000256" key="4">
    <source>
        <dbReference type="SAM" id="Phobius"/>
    </source>
</evidence>
<protein>
    <recommendedName>
        <fullName evidence="1">undecaprenyl-diphosphate phosphatase</fullName>
        <ecNumber evidence="1">3.6.1.27</ecNumber>
    </recommendedName>
    <alternativeName>
        <fullName evidence="2">Undecaprenyl pyrophosphate phosphatase</fullName>
    </alternativeName>
</protein>
<dbReference type="Pfam" id="PF01569">
    <property type="entry name" value="PAP2"/>
    <property type="match status" value="1"/>
</dbReference>
<dbReference type="RefSeq" id="WP_078190983.1">
    <property type="nucleotide sequence ID" value="NZ_JAMCOZ010000013.1"/>
</dbReference>
<feature type="transmembrane region" description="Helical" evidence="4">
    <location>
        <begin position="58"/>
        <end position="81"/>
    </location>
</feature>
<dbReference type="Gene3D" id="1.20.144.10">
    <property type="entry name" value="Phosphatidic acid phosphatase type 2/haloperoxidase"/>
    <property type="match status" value="1"/>
</dbReference>
<dbReference type="InterPro" id="IPR033879">
    <property type="entry name" value="UPP_Pase"/>
</dbReference>
<evidence type="ECO:0000256" key="1">
    <source>
        <dbReference type="ARBA" id="ARBA00012374"/>
    </source>
</evidence>
<gene>
    <name evidence="6" type="ORF">B1202_12735</name>
</gene>
<dbReference type="PANTHER" id="PTHR14969">
    <property type="entry name" value="SPHINGOSINE-1-PHOSPHATE PHOSPHOHYDROLASE"/>
    <property type="match status" value="1"/>
</dbReference>
<sequence length="198" mass="22742">MNIEKFNLSLFNSINASDNALDFTISFAIFIANDLFYIVILLMFLAWFKGSFDTKKQIVKATVFTIVAFLISQVISSFFYYPRPFVLDVGRTFIEHSPNGSFPSDHMLFFSTIAFSYLFSKQKAVGYVFLAFAFLVAWSRVYLGVHYPMDMAGALIIAVLLNFVGLSLWRKYGAHLVRLILKIYEFLFSAMIKKGYIR</sequence>